<dbReference type="AlphaFoldDB" id="A0A6G0ZBJ8"/>
<gene>
    <name evidence="1" type="ORF">FWK35_00013187</name>
</gene>
<dbReference type="Proteomes" id="UP000478052">
    <property type="component" value="Unassembled WGS sequence"/>
</dbReference>
<organism evidence="1 2">
    <name type="scientific">Aphis craccivora</name>
    <name type="common">Cowpea aphid</name>
    <dbReference type="NCBI Taxonomy" id="307492"/>
    <lineage>
        <taxon>Eukaryota</taxon>
        <taxon>Metazoa</taxon>
        <taxon>Ecdysozoa</taxon>
        <taxon>Arthropoda</taxon>
        <taxon>Hexapoda</taxon>
        <taxon>Insecta</taxon>
        <taxon>Pterygota</taxon>
        <taxon>Neoptera</taxon>
        <taxon>Paraneoptera</taxon>
        <taxon>Hemiptera</taxon>
        <taxon>Sternorrhyncha</taxon>
        <taxon>Aphidomorpha</taxon>
        <taxon>Aphidoidea</taxon>
        <taxon>Aphididae</taxon>
        <taxon>Aphidini</taxon>
        <taxon>Aphis</taxon>
        <taxon>Aphis</taxon>
    </lineage>
</organism>
<accession>A0A6G0ZBJ8</accession>
<dbReference type="EMBL" id="VUJU01000853">
    <property type="protein sequence ID" value="KAF0768016.1"/>
    <property type="molecule type" value="Genomic_DNA"/>
</dbReference>
<evidence type="ECO:0000313" key="1">
    <source>
        <dbReference type="EMBL" id="KAF0768016.1"/>
    </source>
</evidence>
<protein>
    <submittedName>
        <fullName evidence="1">Uncharacterized protein</fullName>
    </submittedName>
</protein>
<reference evidence="1 2" key="1">
    <citation type="submission" date="2019-08" db="EMBL/GenBank/DDBJ databases">
        <title>Whole genome of Aphis craccivora.</title>
        <authorList>
            <person name="Voronova N.V."/>
            <person name="Shulinski R.S."/>
            <person name="Bandarenka Y.V."/>
            <person name="Zhorov D.G."/>
            <person name="Warner D."/>
        </authorList>
    </citation>
    <scope>NUCLEOTIDE SEQUENCE [LARGE SCALE GENOMIC DNA]</scope>
    <source>
        <strain evidence="1">180601</strain>
        <tissue evidence="1">Whole Body</tissue>
    </source>
</reference>
<sequence length="248" mass="29366">MCIFVKIETVKPDQTISFSCMASTAVLAQAFRYYNVKGSRNVHKHETQDNFITVNTYISTDFIISKNCTHSERSDKCIDFTMIITSRNNAPISNFGEVKGKQFPTVFKKIEKNKKKNDGKTVILYAKPVFDQIVFFYMVEIQKIITYKYLKFSPNIIEIFDFYENFFVPYEFVNKSNVYEICQKRENLHRNDNDLSSNDFKYLLFFKNVDKILLAQSKHLKMYYKVPYIIQILTKIRQIPEYFDPYGT</sequence>
<comment type="caution">
    <text evidence="1">The sequence shown here is derived from an EMBL/GenBank/DDBJ whole genome shotgun (WGS) entry which is preliminary data.</text>
</comment>
<keyword evidence="2" id="KW-1185">Reference proteome</keyword>
<proteinExistence type="predicted"/>
<evidence type="ECO:0000313" key="2">
    <source>
        <dbReference type="Proteomes" id="UP000478052"/>
    </source>
</evidence>
<name>A0A6G0ZBJ8_APHCR</name>